<evidence type="ECO:0000313" key="5">
    <source>
        <dbReference type="Proteomes" id="UP000765845"/>
    </source>
</evidence>
<evidence type="ECO:0000256" key="1">
    <source>
        <dbReference type="SAM" id="Phobius"/>
    </source>
</evidence>
<dbReference type="EMBL" id="JAAWWK010000009">
    <property type="protein sequence ID" value="NKI19590.1"/>
    <property type="molecule type" value="Genomic_DNA"/>
</dbReference>
<name>A0ABX1GKT9_9GAMM</name>
<dbReference type="Pfam" id="PF13548">
    <property type="entry name" value="DUF4126"/>
    <property type="match status" value="1"/>
</dbReference>
<evidence type="ECO:0000313" key="4">
    <source>
        <dbReference type="EMBL" id="NKI19590.1"/>
    </source>
</evidence>
<proteinExistence type="predicted"/>
<dbReference type="Pfam" id="PF09851">
    <property type="entry name" value="SHOCT"/>
    <property type="match status" value="1"/>
</dbReference>
<feature type="domain" description="SHOCT" evidence="2">
    <location>
        <begin position="225"/>
        <end position="252"/>
    </location>
</feature>
<keyword evidence="1" id="KW-0812">Transmembrane</keyword>
<dbReference type="InterPro" id="IPR025196">
    <property type="entry name" value="DUF4126"/>
</dbReference>
<feature type="domain" description="DUF4126" evidence="3">
    <location>
        <begin position="12"/>
        <end position="183"/>
    </location>
</feature>
<evidence type="ECO:0000259" key="3">
    <source>
        <dbReference type="Pfam" id="PF13548"/>
    </source>
</evidence>
<comment type="caution">
    <text evidence="4">The sequence shown here is derived from an EMBL/GenBank/DDBJ whole genome shotgun (WGS) entry which is preliminary data.</text>
</comment>
<protein>
    <submittedName>
        <fullName evidence="4">DUF4126 family protein</fullName>
    </submittedName>
</protein>
<reference evidence="4 5" key="1">
    <citation type="submission" date="2020-04" db="EMBL/GenBank/DDBJ databases">
        <authorList>
            <person name="Yoon J."/>
        </authorList>
    </citation>
    <scope>NUCLEOTIDE SEQUENCE [LARGE SCALE GENOMIC DNA]</scope>
    <source>
        <strain evidence="4 5">KMU-166</strain>
    </source>
</reference>
<dbReference type="RefSeq" id="WP_168452111.1">
    <property type="nucleotide sequence ID" value="NZ_JAAWWK010000009.1"/>
</dbReference>
<sequence>MDEYQQLISILSLTMGVSWASGINLYAAILMLGLGGASGGIELPENLQIVQDPAVIMAAGLMYGVEFFADKIPGVDTGWDAIHTFIRIPAGALLAANSVGDVSPALQLAAGIAGGSVTSVTHAAKASTRVMINTSPEPVSNWVASISEDVAVLGGLWVALNHPVLFLIAFVIFILLLIWLLPKLWRAIAALFRKIGQWLGIRQAPLAASATSAPTQNDSSENLTDELERLAALHRSGGLSEEEFELAKQQLLKRQPPPLTPKTSAE</sequence>
<evidence type="ECO:0000259" key="2">
    <source>
        <dbReference type="Pfam" id="PF09851"/>
    </source>
</evidence>
<organism evidence="4 5">
    <name type="scientific">Spongiibacter thalassae</name>
    <dbReference type="NCBI Taxonomy" id="2721624"/>
    <lineage>
        <taxon>Bacteria</taxon>
        <taxon>Pseudomonadati</taxon>
        <taxon>Pseudomonadota</taxon>
        <taxon>Gammaproteobacteria</taxon>
        <taxon>Cellvibrionales</taxon>
        <taxon>Spongiibacteraceae</taxon>
        <taxon>Spongiibacter</taxon>
    </lineage>
</organism>
<dbReference type="Proteomes" id="UP000765845">
    <property type="component" value="Unassembled WGS sequence"/>
</dbReference>
<keyword evidence="1" id="KW-0472">Membrane</keyword>
<keyword evidence="1" id="KW-1133">Transmembrane helix</keyword>
<feature type="transmembrane region" description="Helical" evidence="1">
    <location>
        <begin position="164"/>
        <end position="185"/>
    </location>
</feature>
<dbReference type="InterPro" id="IPR018649">
    <property type="entry name" value="SHOCT"/>
</dbReference>
<feature type="transmembrane region" description="Helical" evidence="1">
    <location>
        <begin position="7"/>
        <end position="34"/>
    </location>
</feature>
<keyword evidence="5" id="KW-1185">Reference proteome</keyword>
<accession>A0ABX1GKT9</accession>
<gene>
    <name evidence="4" type="ORF">HCU74_19460</name>
</gene>